<evidence type="ECO:0000256" key="1">
    <source>
        <dbReference type="SAM" id="Coils"/>
    </source>
</evidence>
<dbReference type="OrthoDB" id="70656at2759"/>
<feature type="region of interest" description="Disordered" evidence="2">
    <location>
        <begin position="547"/>
        <end position="718"/>
    </location>
</feature>
<feature type="compositionally biased region" description="Acidic residues" evidence="2">
    <location>
        <begin position="625"/>
        <end position="641"/>
    </location>
</feature>
<evidence type="ECO:0000313" key="4">
    <source>
        <dbReference type="Proteomes" id="UP000030745"/>
    </source>
</evidence>
<feature type="compositionally biased region" description="Basic and acidic residues" evidence="2">
    <location>
        <begin position="1"/>
        <end position="49"/>
    </location>
</feature>
<dbReference type="PANTHER" id="PTHR35711">
    <property type="entry name" value="EXPRESSED PROTEIN"/>
    <property type="match status" value="1"/>
</dbReference>
<name>A0A067BHZ5_SAPPC</name>
<sequence length="1168" mass="127488">MHDNLPPHVIRDASPDMHRRNTIDDDETEEHKMHERDERVVLPSDRRSTLEPTQVAALLPPRNTRRETLDDRRSTLDPTQVAAMLPPRSTRQETIGDLSFDTRRSTLDPSQVASMLPSTRQATSDRDMDDRRNTLDPTQVASMLPPRHGPRRETTDMLPILASPRTDRRTTLDPIESMRMLRVESPEPSAAASRRETLEPGAMSLLEASPIAADPTDRRATLDPAEYSGLLQLDSDDDDDNGGLQEMSLHMEYSIAESEAPSMEIEDDDDVNMLEEASGAADEDAPQRRPTPVTQDDDDDDDVMAAPAFASPPMKRTLATPLKSCLSARKPKPPTTNASSTPTKTLTFGPPTGAEFRASDPSTAMTPMCERTAKAMFPLEKDEDAEDEETSVNSSILDEADLLVDDDHASAYAFGPMQSPRRGSPRRKLPPPVVGVSPLDNLTEARRKRRASFSAKDMPAPSRRQSLLGVNVMADDSNAFIAGSAKKHTQRLKARGTTTSTPFVDSSSEDEDIDITGEFFTMPPALVVAPTTNGLDDLLADNTLSMPASSSSDGLDDNDDASMAFLNAPPNVTDDGQDPTLDLGPVGPLASDPSLFSQESSFVPSSMETLAPILEESDRSRMDMSSDDDDDDDDEDDDDGDEYQRRRQSVVVNLSGRFEKLGSSGKKKKSESSKHALLPLEDLPRPAALDLSDDSLNSSLDEADMQDDDDDHNDNNNNILIDTDSVVPVDVPPVTLEALFAKLDVGRIHSSFDTTMAGGPVTALQLLSPYEVDVRTSLASAKDELTSFIDELAAVMETASGLPAPTHLAVLYHGGPLPSSLSTFYELKAYLVLGGWLEWRTKLEHARTTALRPLLQSAITDKAHLDAATATLGLKEDQEGHIVDGLYAHEKATRAELETIEEQLVIRAELTGRLQALRRQVESLQKTLSTHAAQTATLEARHANASMDVSPATLATQLDATKAAQETYQLASGASKWQCLSVSGVAVALALQCKVWNATVHVAMDVDLSAALPTASFAVHSSSLGVKALGTDLQRVLFDTNALENAAMRVLRSPDDVPTLLQSTEVTLLRAARVCKEVLLLETDHTVYVTDSNLLVQFTSQRRKIRFGVAWRLSPNVLFEPLTFALTGVTGLTKAQELAILDRLETVPRGFRRLRQLCQCVERYLDDL</sequence>
<dbReference type="EMBL" id="KK583513">
    <property type="protein sequence ID" value="KDO18019.1"/>
    <property type="molecule type" value="Genomic_DNA"/>
</dbReference>
<feature type="compositionally biased region" description="Basic and acidic residues" evidence="2">
    <location>
        <begin position="123"/>
        <end position="134"/>
    </location>
</feature>
<dbReference type="PANTHER" id="PTHR35711:SF1">
    <property type="entry name" value="ECTODERMAL, ISOFORM F"/>
    <property type="match status" value="1"/>
</dbReference>
<dbReference type="AlphaFoldDB" id="A0A067BHZ5"/>
<feature type="coiled-coil region" evidence="1">
    <location>
        <begin position="907"/>
        <end position="934"/>
    </location>
</feature>
<dbReference type="Proteomes" id="UP000030745">
    <property type="component" value="Unassembled WGS sequence"/>
</dbReference>
<dbReference type="STRING" id="695850.A0A067BHZ5"/>
<feature type="compositionally biased region" description="Polar residues" evidence="2">
    <location>
        <begin position="594"/>
        <end position="608"/>
    </location>
</feature>
<gene>
    <name evidence="3" type="ORF">SPRG_16598</name>
</gene>
<feature type="region of interest" description="Disordered" evidence="2">
    <location>
        <begin position="102"/>
        <end position="154"/>
    </location>
</feature>
<feature type="compositionally biased region" description="Acidic residues" evidence="2">
    <location>
        <begin position="381"/>
        <end position="390"/>
    </location>
</feature>
<dbReference type="RefSeq" id="XP_012211271.1">
    <property type="nucleotide sequence ID" value="XM_012355881.1"/>
</dbReference>
<accession>A0A067BHZ5</accession>
<feature type="compositionally biased region" description="Polar residues" evidence="2">
    <location>
        <begin position="107"/>
        <end position="122"/>
    </location>
</feature>
<feature type="compositionally biased region" description="Polar residues" evidence="2">
    <location>
        <begin position="335"/>
        <end position="346"/>
    </location>
</feature>
<keyword evidence="4" id="KW-1185">Reference proteome</keyword>
<dbReference type="GeneID" id="24138211"/>
<reference evidence="3 4" key="1">
    <citation type="journal article" date="2013" name="PLoS Genet.">
        <title>Distinctive expansion of potential virulence genes in the genome of the oomycete fish pathogen Saprolegnia parasitica.</title>
        <authorList>
            <person name="Jiang R.H."/>
            <person name="de Bruijn I."/>
            <person name="Haas B.J."/>
            <person name="Belmonte R."/>
            <person name="Lobach L."/>
            <person name="Christie J."/>
            <person name="van den Ackerveken G."/>
            <person name="Bottin A."/>
            <person name="Bulone V."/>
            <person name="Diaz-Moreno S.M."/>
            <person name="Dumas B."/>
            <person name="Fan L."/>
            <person name="Gaulin E."/>
            <person name="Govers F."/>
            <person name="Grenville-Briggs L.J."/>
            <person name="Horner N.R."/>
            <person name="Levin J.Z."/>
            <person name="Mammella M."/>
            <person name="Meijer H.J."/>
            <person name="Morris P."/>
            <person name="Nusbaum C."/>
            <person name="Oome S."/>
            <person name="Phillips A.J."/>
            <person name="van Rooyen D."/>
            <person name="Rzeszutek E."/>
            <person name="Saraiva M."/>
            <person name="Secombes C.J."/>
            <person name="Seidl M.F."/>
            <person name="Snel B."/>
            <person name="Stassen J.H."/>
            <person name="Sykes S."/>
            <person name="Tripathy S."/>
            <person name="van den Berg H."/>
            <person name="Vega-Arreguin J.C."/>
            <person name="Wawra S."/>
            <person name="Young S.K."/>
            <person name="Zeng Q."/>
            <person name="Dieguez-Uribeondo J."/>
            <person name="Russ C."/>
            <person name="Tyler B.M."/>
            <person name="van West P."/>
        </authorList>
    </citation>
    <scope>NUCLEOTIDE SEQUENCE [LARGE SCALE GENOMIC DNA]</scope>
    <source>
        <strain evidence="3 4">CBS 223.65</strain>
    </source>
</reference>
<organism evidence="3 4">
    <name type="scientific">Saprolegnia parasitica (strain CBS 223.65)</name>
    <dbReference type="NCBI Taxonomy" id="695850"/>
    <lineage>
        <taxon>Eukaryota</taxon>
        <taxon>Sar</taxon>
        <taxon>Stramenopiles</taxon>
        <taxon>Oomycota</taxon>
        <taxon>Saprolegniomycetes</taxon>
        <taxon>Saprolegniales</taxon>
        <taxon>Saprolegniaceae</taxon>
        <taxon>Saprolegnia</taxon>
    </lineage>
</organism>
<evidence type="ECO:0008006" key="5">
    <source>
        <dbReference type="Google" id="ProtNLM"/>
    </source>
</evidence>
<feature type="region of interest" description="Disordered" evidence="2">
    <location>
        <begin position="378"/>
        <end position="465"/>
    </location>
</feature>
<dbReference type="KEGG" id="spar:SPRG_16598"/>
<dbReference type="VEuPathDB" id="FungiDB:SPRG_16598"/>
<keyword evidence="1" id="KW-0175">Coiled coil</keyword>
<proteinExistence type="predicted"/>
<feature type="compositionally biased region" description="Acidic residues" evidence="2">
    <location>
        <begin position="264"/>
        <end position="273"/>
    </location>
</feature>
<feature type="region of interest" description="Disordered" evidence="2">
    <location>
        <begin position="173"/>
        <end position="196"/>
    </location>
</feature>
<evidence type="ECO:0000313" key="3">
    <source>
        <dbReference type="EMBL" id="KDO18019.1"/>
    </source>
</evidence>
<feature type="region of interest" description="Disordered" evidence="2">
    <location>
        <begin position="1"/>
        <end position="53"/>
    </location>
</feature>
<protein>
    <recommendedName>
        <fullName evidence="5">Spc7 kinetochore protein domain-containing protein</fullName>
    </recommendedName>
</protein>
<feature type="compositionally biased region" description="Acidic residues" evidence="2">
    <location>
        <begin position="701"/>
        <end position="712"/>
    </location>
</feature>
<feature type="region of interest" description="Disordered" evidence="2">
    <location>
        <begin position="259"/>
        <end position="364"/>
    </location>
</feature>
<evidence type="ECO:0000256" key="2">
    <source>
        <dbReference type="SAM" id="MobiDB-lite"/>
    </source>
</evidence>